<evidence type="ECO:0000256" key="1">
    <source>
        <dbReference type="SAM" id="Phobius"/>
    </source>
</evidence>
<feature type="transmembrane region" description="Helical" evidence="1">
    <location>
        <begin position="155"/>
        <end position="173"/>
    </location>
</feature>
<dbReference type="AlphaFoldDB" id="A0A9X4KMZ3"/>
<feature type="transmembrane region" description="Helical" evidence="1">
    <location>
        <begin position="122"/>
        <end position="143"/>
    </location>
</feature>
<name>A0A9X4KMZ3_9BACL</name>
<feature type="transmembrane region" description="Helical" evidence="1">
    <location>
        <begin position="90"/>
        <end position="110"/>
    </location>
</feature>
<reference evidence="2 3" key="1">
    <citation type="submission" date="2022-10" db="EMBL/GenBank/DDBJ databases">
        <title>Comparative genomic analysis of Cohnella hashimotonis sp. nov., isolated from the International Space Station.</title>
        <authorList>
            <person name="Simpson A."/>
            <person name="Venkateswaran K."/>
        </authorList>
    </citation>
    <scope>NUCLEOTIDE SEQUENCE [LARGE SCALE GENOMIC DNA]</scope>
    <source>
        <strain evidence="2 3">DSM 18997</strain>
    </source>
</reference>
<evidence type="ECO:0000313" key="3">
    <source>
        <dbReference type="Proteomes" id="UP001153387"/>
    </source>
</evidence>
<protein>
    <submittedName>
        <fullName evidence="2">Uncharacterized protein</fullName>
    </submittedName>
</protein>
<comment type="caution">
    <text evidence="2">The sequence shown here is derived from an EMBL/GenBank/DDBJ whole genome shotgun (WGS) entry which is preliminary data.</text>
</comment>
<keyword evidence="1" id="KW-0812">Transmembrane</keyword>
<evidence type="ECO:0000313" key="2">
    <source>
        <dbReference type="EMBL" id="MDG0794686.1"/>
    </source>
</evidence>
<dbReference type="RefSeq" id="WP_277568452.1">
    <property type="nucleotide sequence ID" value="NZ_JAPDHZ010000007.1"/>
</dbReference>
<keyword evidence="3" id="KW-1185">Reference proteome</keyword>
<organism evidence="2 3">
    <name type="scientific">Cohnella ginsengisoli</name>
    <dbReference type="NCBI Taxonomy" id="425004"/>
    <lineage>
        <taxon>Bacteria</taxon>
        <taxon>Bacillati</taxon>
        <taxon>Bacillota</taxon>
        <taxon>Bacilli</taxon>
        <taxon>Bacillales</taxon>
        <taxon>Paenibacillaceae</taxon>
        <taxon>Cohnella</taxon>
    </lineage>
</organism>
<feature type="transmembrane region" description="Helical" evidence="1">
    <location>
        <begin position="204"/>
        <end position="227"/>
    </location>
</feature>
<dbReference type="Proteomes" id="UP001153387">
    <property type="component" value="Unassembled WGS sequence"/>
</dbReference>
<proteinExistence type="predicted"/>
<accession>A0A9X4KMZ3</accession>
<dbReference type="EMBL" id="JAPDHZ010000007">
    <property type="protein sequence ID" value="MDG0794686.1"/>
    <property type="molecule type" value="Genomic_DNA"/>
</dbReference>
<gene>
    <name evidence="2" type="ORF">OMP38_30505</name>
</gene>
<feature type="transmembrane region" description="Helical" evidence="1">
    <location>
        <begin position="41"/>
        <end position="63"/>
    </location>
</feature>
<feature type="transmembrane region" description="Helical" evidence="1">
    <location>
        <begin position="16"/>
        <end position="35"/>
    </location>
</feature>
<keyword evidence="1" id="KW-1133">Transmembrane helix</keyword>
<keyword evidence="1" id="KW-0472">Membrane</keyword>
<sequence length="234" mass="25596">MLTMTRYHLAYYTRSYRYVAPLIAYVGFLLFIYTISPNPVMESYAFSSVWLFVVSAWIVWGFADLEPEVQQSVTALHAGSAVAYHLSKMLLMSAVGMLLASFAVLYPALAGKLERWPAPEEWLAAACVHTAMFLLGMGIALWFTDRGFGRTAASLPALIGVLVVSLASAKAVAPLPESMAIVRWLLPPAGILSEVLNKLEQDKVWTTVGAILYAFAYAALLCGSYVVGAARKRF</sequence>